<name>A0A4D4MPU3_STRAX</name>
<dbReference type="STRING" id="33903.AQJ43_24075"/>
<dbReference type="Proteomes" id="UP000299211">
    <property type="component" value="Unassembled WGS sequence"/>
</dbReference>
<dbReference type="EMBL" id="BJHY01000001">
    <property type="protein sequence ID" value="GDY74182.1"/>
    <property type="molecule type" value="Genomic_DNA"/>
</dbReference>
<dbReference type="AlphaFoldDB" id="A0A4D4MPU3"/>
<gene>
    <name evidence="1" type="ORF">SAV31267_036670</name>
</gene>
<organism evidence="1 2">
    <name type="scientific">Streptomyces avermitilis</name>
    <dbReference type="NCBI Taxonomy" id="33903"/>
    <lineage>
        <taxon>Bacteria</taxon>
        <taxon>Bacillati</taxon>
        <taxon>Actinomycetota</taxon>
        <taxon>Actinomycetes</taxon>
        <taxon>Kitasatosporales</taxon>
        <taxon>Streptomycetaceae</taxon>
        <taxon>Streptomyces</taxon>
    </lineage>
</organism>
<evidence type="ECO:0000313" key="2">
    <source>
        <dbReference type="Proteomes" id="UP000299211"/>
    </source>
</evidence>
<proteinExistence type="predicted"/>
<comment type="caution">
    <text evidence="1">The sequence shown here is derived from an EMBL/GenBank/DDBJ whole genome shotgun (WGS) entry which is preliminary data.</text>
</comment>
<evidence type="ECO:0000313" key="1">
    <source>
        <dbReference type="EMBL" id="GDY74182.1"/>
    </source>
</evidence>
<protein>
    <submittedName>
        <fullName evidence="1">Uncharacterized protein</fullName>
    </submittedName>
</protein>
<reference evidence="1 2" key="1">
    <citation type="submission" date="2019-04" db="EMBL/GenBank/DDBJ databases">
        <title>Draft genome sequences of Streptomyces avermitilis ATCC 31267.</title>
        <authorList>
            <person name="Komaki H."/>
            <person name="Tamura T."/>
            <person name="Hosoyama A."/>
        </authorList>
    </citation>
    <scope>NUCLEOTIDE SEQUENCE [LARGE SCALE GENOMIC DNA]</scope>
    <source>
        <strain evidence="1 2">ATCC 31267</strain>
    </source>
</reference>
<accession>A0A4D4MPU3</accession>
<sequence length="218" mass="22386">MAVVAAVAVGAYFVIGSGGGSGLADDGAHKLTTPQTVLSEYKRVGKGGESSSNSTVKDLAESGVKNGKSVVGFYSTADFGNYDPENPSDTSDLPSQSELLTAKGVTMAGGYGTIADPKAALDKFFAALKKNAEESSSGSKSELIGSPESVDLDGAVMKCQSAKSTNSLTKKVSTDWFCAWADYSTIAMVSPGDNTGSVSKDVAADITTKLRDQVRVKA</sequence>